<accession>A0AAN8ZU27</accession>
<proteinExistence type="inferred from homology"/>
<dbReference type="CDD" id="cd02440">
    <property type="entry name" value="AdoMet_MTases"/>
    <property type="match status" value="1"/>
</dbReference>
<keyword evidence="7" id="KW-1185">Reference proteome</keyword>
<organism evidence="6 7">
    <name type="scientific">Halocaridina rubra</name>
    <name type="common">Hawaiian red shrimp</name>
    <dbReference type="NCBI Taxonomy" id="373956"/>
    <lineage>
        <taxon>Eukaryota</taxon>
        <taxon>Metazoa</taxon>
        <taxon>Ecdysozoa</taxon>
        <taxon>Arthropoda</taxon>
        <taxon>Crustacea</taxon>
        <taxon>Multicrustacea</taxon>
        <taxon>Malacostraca</taxon>
        <taxon>Eumalacostraca</taxon>
        <taxon>Eucarida</taxon>
        <taxon>Decapoda</taxon>
        <taxon>Pleocyemata</taxon>
        <taxon>Caridea</taxon>
        <taxon>Atyoidea</taxon>
        <taxon>Atyidae</taxon>
        <taxon>Halocaridina</taxon>
    </lineage>
</organism>
<reference evidence="6 7" key="1">
    <citation type="submission" date="2023-11" db="EMBL/GenBank/DDBJ databases">
        <title>Halocaridina rubra genome assembly.</title>
        <authorList>
            <person name="Smith C."/>
        </authorList>
    </citation>
    <scope>NUCLEOTIDE SEQUENCE [LARGE SCALE GENOMIC DNA]</scope>
    <source>
        <strain evidence="6">EP-1</strain>
        <tissue evidence="6">Whole</tissue>
    </source>
</reference>
<dbReference type="GO" id="GO:0032259">
    <property type="term" value="P:methylation"/>
    <property type="evidence" value="ECO:0007669"/>
    <property type="project" value="UniProtKB-KW"/>
</dbReference>
<dbReference type="Pfam" id="PF06325">
    <property type="entry name" value="PrmA"/>
    <property type="match status" value="1"/>
</dbReference>
<dbReference type="GO" id="GO:0016279">
    <property type="term" value="F:protein-lysine N-methyltransferase activity"/>
    <property type="evidence" value="ECO:0007669"/>
    <property type="project" value="TreeGrafter"/>
</dbReference>
<name>A0AAN8ZU27_HALRR</name>
<evidence type="ECO:0000256" key="4">
    <source>
        <dbReference type="ARBA" id="ARBA00041867"/>
    </source>
</evidence>
<sequence length="219" mass="24599">MRIISQPRKFVRRCLSFATFQTHQHNILAETEPSRDHLTPELELHLITERCRLWTAHPQDSPFSEPYWAFYWPGGQAVSRYLIDNKHLVKGKNVLDFGCGCGASGLSAKLSGAKHVMFNDIDKIAIEAVVLNGLNNNINIDAVSTSSLIGTCCKEYAVVTVGDMFYDTHFANEVFRWLIDAHERGSFVLIGDPGRFALKSHPLKSSLMCLAKYELKPST</sequence>
<dbReference type="AlphaFoldDB" id="A0AAN8ZU27"/>
<dbReference type="InterPro" id="IPR050078">
    <property type="entry name" value="Ribosomal_L11_MeTrfase_PrmA"/>
</dbReference>
<dbReference type="Proteomes" id="UP001381693">
    <property type="component" value="Unassembled WGS sequence"/>
</dbReference>
<protein>
    <recommendedName>
        <fullName evidence="5">ETFB lysine methyltransferase</fullName>
    </recommendedName>
    <alternativeName>
        <fullName evidence="4">Protein N-lysine methyltransferase METTL20</fullName>
    </alternativeName>
</protein>
<evidence type="ECO:0000313" key="7">
    <source>
        <dbReference type="Proteomes" id="UP001381693"/>
    </source>
</evidence>
<dbReference type="EMBL" id="JAXCGZ010022072">
    <property type="protein sequence ID" value="KAK7037723.1"/>
    <property type="molecule type" value="Genomic_DNA"/>
</dbReference>
<dbReference type="GO" id="GO:0005759">
    <property type="term" value="C:mitochondrial matrix"/>
    <property type="evidence" value="ECO:0007669"/>
    <property type="project" value="TreeGrafter"/>
</dbReference>
<evidence type="ECO:0000256" key="1">
    <source>
        <dbReference type="ARBA" id="ARBA00022603"/>
    </source>
</evidence>
<comment type="similarity">
    <text evidence="3">Belongs to the methyltransferase superfamily. ETFBKMT family.</text>
</comment>
<dbReference type="PANTHER" id="PTHR43648:SF1">
    <property type="entry name" value="ELECTRON TRANSFER FLAVOPROTEIN BETA SUBUNIT LYSINE METHYLTRANSFERASE"/>
    <property type="match status" value="1"/>
</dbReference>
<evidence type="ECO:0000256" key="3">
    <source>
        <dbReference type="ARBA" id="ARBA00037932"/>
    </source>
</evidence>
<keyword evidence="1 6" id="KW-0489">Methyltransferase</keyword>
<evidence type="ECO:0000256" key="5">
    <source>
        <dbReference type="ARBA" id="ARBA00042266"/>
    </source>
</evidence>
<dbReference type="Gene3D" id="3.40.50.150">
    <property type="entry name" value="Vaccinia Virus protein VP39"/>
    <property type="match status" value="1"/>
</dbReference>
<evidence type="ECO:0000256" key="2">
    <source>
        <dbReference type="ARBA" id="ARBA00022679"/>
    </source>
</evidence>
<dbReference type="SUPFAM" id="SSF53335">
    <property type="entry name" value="S-adenosyl-L-methionine-dependent methyltransferases"/>
    <property type="match status" value="1"/>
</dbReference>
<dbReference type="PANTHER" id="PTHR43648">
    <property type="entry name" value="ELECTRON TRANSFER FLAVOPROTEIN BETA SUBUNIT LYSINE METHYLTRANSFERASE"/>
    <property type="match status" value="1"/>
</dbReference>
<comment type="caution">
    <text evidence="6">The sequence shown here is derived from an EMBL/GenBank/DDBJ whole genome shotgun (WGS) entry which is preliminary data.</text>
</comment>
<gene>
    <name evidence="6" type="primary">METTL20</name>
    <name evidence="6" type="ORF">SK128_025907</name>
</gene>
<evidence type="ECO:0000313" key="6">
    <source>
        <dbReference type="EMBL" id="KAK7037723.1"/>
    </source>
</evidence>
<feature type="non-terminal residue" evidence="6">
    <location>
        <position position="219"/>
    </location>
</feature>
<dbReference type="InterPro" id="IPR029063">
    <property type="entry name" value="SAM-dependent_MTases_sf"/>
</dbReference>
<keyword evidence="2" id="KW-0808">Transferase</keyword>